<dbReference type="Ensembl" id="ENSGMOT00000014659.2">
    <property type="protein sequence ID" value="ENSGMOP00000014289.2"/>
    <property type="gene ID" value="ENSGMOG00000034850.1"/>
</dbReference>
<feature type="domain" description="SET" evidence="6">
    <location>
        <begin position="3"/>
        <end position="207"/>
    </location>
</feature>
<dbReference type="InterPro" id="IPR011990">
    <property type="entry name" value="TPR-like_helical_dom_sf"/>
</dbReference>
<protein>
    <recommendedName>
        <fullName evidence="1">[histone H3]-lysine(4) N-trimethyltransferase</fullName>
        <ecNumber evidence="1">2.1.1.354</ecNumber>
    </recommendedName>
</protein>
<evidence type="ECO:0000256" key="5">
    <source>
        <dbReference type="ARBA" id="ARBA00047571"/>
    </source>
</evidence>
<keyword evidence="4" id="KW-0949">S-adenosyl-L-methionine</keyword>
<evidence type="ECO:0000256" key="1">
    <source>
        <dbReference type="ARBA" id="ARBA00012182"/>
    </source>
</evidence>
<dbReference type="InterPro" id="IPR050869">
    <property type="entry name" value="H3K4_H4K5_MeTrfase"/>
</dbReference>
<dbReference type="Gene3D" id="1.25.40.10">
    <property type="entry name" value="Tetratricopeptide repeat domain"/>
    <property type="match status" value="1"/>
</dbReference>
<keyword evidence="8" id="KW-1185">Reference proteome</keyword>
<dbReference type="PANTHER" id="PTHR12197:SF288">
    <property type="entry name" value="HISTONE-LYSINE N-METHYLTRANSFERASE SMYD3"/>
    <property type="match status" value="1"/>
</dbReference>
<dbReference type="Pfam" id="PF00856">
    <property type="entry name" value="SET"/>
    <property type="match status" value="1"/>
</dbReference>
<evidence type="ECO:0000259" key="6">
    <source>
        <dbReference type="PROSITE" id="PS50280"/>
    </source>
</evidence>
<dbReference type="SUPFAM" id="SSF82199">
    <property type="entry name" value="SET domain"/>
    <property type="match status" value="1"/>
</dbReference>
<dbReference type="Gene3D" id="6.10.140.2220">
    <property type="match status" value="1"/>
</dbReference>
<dbReference type="PANTHER" id="PTHR12197">
    <property type="entry name" value="HISTONE-LYSINE N-METHYLTRANSFERASE SMYD"/>
    <property type="match status" value="1"/>
</dbReference>
<sequence>MSVKVERFSSPGKGNGLRAVSGVPAGGRVWSAAPLAACVSNTLTGEVCSGCFTRKGVWSVRSRECVCLRDLLPRAPTDSVRLAARILFNPHGTTWTSMSEQKRRGLSQLADMLQIYLQPEVPDLMEEMTSLPPSCQDPLSLLAKVACNCFTISDEELKEVGVGLYPSLSLLNHDCRPNCVVVFEGSRLVLRAVKDVCPGEELLISYIDTVSVTADRQRQLSDQYHFTCNCQCCGTQAMDGAMLCGEESCWRPLEQAHPRLEGLQADSQWTAVLENSGSLLSAAECAVPDDNVHKLRVADLALDACVNLGVWGRALTYGLKTLPAYRRYYPDPHPAHGLQLMRVGKLHHYLGNTEEALDLLRQGYEILRITHGEENPLTRRLSLKLEQCRAEIRPS</sequence>
<dbReference type="SMART" id="SM00317">
    <property type="entry name" value="SET"/>
    <property type="match status" value="1"/>
</dbReference>
<dbReference type="GeneTree" id="ENSGT00940000156766"/>
<dbReference type="InterPro" id="IPR001214">
    <property type="entry name" value="SET_dom"/>
</dbReference>
<dbReference type="GO" id="GO:0032259">
    <property type="term" value="P:methylation"/>
    <property type="evidence" value="ECO:0007669"/>
    <property type="project" value="UniProtKB-KW"/>
</dbReference>
<evidence type="ECO:0000256" key="3">
    <source>
        <dbReference type="ARBA" id="ARBA00022679"/>
    </source>
</evidence>
<accession>A0A8C4ZIX3</accession>
<comment type="catalytic activity">
    <reaction evidence="5">
        <text>L-lysyl(4)-[histone H3] + 3 S-adenosyl-L-methionine = N(6),N(6),N(6)-trimethyl-L-lysyl(4)-[histone H3] + 3 S-adenosyl-L-homocysteine + 3 H(+)</text>
        <dbReference type="Rhea" id="RHEA:60260"/>
        <dbReference type="Rhea" id="RHEA-COMP:15537"/>
        <dbReference type="Rhea" id="RHEA-COMP:15547"/>
        <dbReference type="ChEBI" id="CHEBI:15378"/>
        <dbReference type="ChEBI" id="CHEBI:29969"/>
        <dbReference type="ChEBI" id="CHEBI:57856"/>
        <dbReference type="ChEBI" id="CHEBI:59789"/>
        <dbReference type="ChEBI" id="CHEBI:61961"/>
        <dbReference type="EC" id="2.1.1.354"/>
    </reaction>
</comment>
<organism evidence="7 8">
    <name type="scientific">Gadus morhua</name>
    <name type="common">Atlantic cod</name>
    <dbReference type="NCBI Taxonomy" id="8049"/>
    <lineage>
        <taxon>Eukaryota</taxon>
        <taxon>Metazoa</taxon>
        <taxon>Chordata</taxon>
        <taxon>Craniata</taxon>
        <taxon>Vertebrata</taxon>
        <taxon>Euteleostomi</taxon>
        <taxon>Actinopterygii</taxon>
        <taxon>Neopterygii</taxon>
        <taxon>Teleostei</taxon>
        <taxon>Neoteleostei</taxon>
        <taxon>Acanthomorphata</taxon>
        <taxon>Zeiogadaria</taxon>
        <taxon>Gadariae</taxon>
        <taxon>Gadiformes</taxon>
        <taxon>Gadoidei</taxon>
        <taxon>Gadidae</taxon>
        <taxon>Gadus</taxon>
    </lineage>
</organism>
<reference evidence="7" key="2">
    <citation type="submission" date="2025-09" db="UniProtKB">
        <authorList>
            <consortium name="Ensembl"/>
        </authorList>
    </citation>
    <scope>IDENTIFICATION</scope>
</reference>
<dbReference type="AlphaFoldDB" id="A0A8C4ZIX3"/>
<keyword evidence="3" id="KW-0808">Transferase</keyword>
<dbReference type="Gene3D" id="1.25.40.970">
    <property type="match status" value="1"/>
</dbReference>
<dbReference type="Gene3D" id="2.170.270.10">
    <property type="entry name" value="SET domain"/>
    <property type="match status" value="1"/>
</dbReference>
<dbReference type="Gene3D" id="1.10.220.160">
    <property type="match status" value="1"/>
</dbReference>
<name>A0A8C4ZIX3_GADMO</name>
<dbReference type="PROSITE" id="PS50280">
    <property type="entry name" value="SET"/>
    <property type="match status" value="1"/>
</dbReference>
<dbReference type="Proteomes" id="UP000694546">
    <property type="component" value="Chromosome 14"/>
</dbReference>
<dbReference type="GO" id="GO:0140999">
    <property type="term" value="F:histone H3K4 trimethyltransferase activity"/>
    <property type="evidence" value="ECO:0007669"/>
    <property type="project" value="UniProtKB-EC"/>
</dbReference>
<evidence type="ECO:0000313" key="8">
    <source>
        <dbReference type="Proteomes" id="UP000694546"/>
    </source>
</evidence>
<dbReference type="EC" id="2.1.1.354" evidence="1"/>
<dbReference type="GO" id="GO:0005634">
    <property type="term" value="C:nucleus"/>
    <property type="evidence" value="ECO:0007669"/>
    <property type="project" value="TreeGrafter"/>
</dbReference>
<proteinExistence type="predicted"/>
<dbReference type="FunFam" id="2.170.270.10:FF:000013">
    <property type="entry name" value="Histone-lysine N-methyltransferase SMYD1 isoform 1"/>
    <property type="match status" value="1"/>
</dbReference>
<keyword evidence="2" id="KW-0489">Methyltransferase</keyword>
<reference evidence="7" key="1">
    <citation type="submission" date="2025-08" db="UniProtKB">
        <authorList>
            <consortium name="Ensembl"/>
        </authorList>
    </citation>
    <scope>IDENTIFICATION</scope>
</reference>
<evidence type="ECO:0000313" key="7">
    <source>
        <dbReference type="Ensembl" id="ENSGMOP00000014289.2"/>
    </source>
</evidence>
<dbReference type="InterPro" id="IPR046341">
    <property type="entry name" value="SET_dom_sf"/>
</dbReference>
<evidence type="ECO:0000256" key="4">
    <source>
        <dbReference type="ARBA" id="ARBA00022691"/>
    </source>
</evidence>
<evidence type="ECO:0000256" key="2">
    <source>
        <dbReference type="ARBA" id="ARBA00022603"/>
    </source>
</evidence>